<keyword evidence="2 5" id="KW-0812">Transmembrane</keyword>
<keyword evidence="8" id="KW-1185">Reference proteome</keyword>
<gene>
    <name evidence="7" type="ORF">ABW99_00185</name>
</gene>
<dbReference type="STRING" id="445709.ABW99_00185"/>
<sequence length="330" mass="35100">MQFAICVLTIGIAGPALCRSGDVIAEKCGMSGSWVGLILLASVTSLPELVIGASAVTIATMPDIAVGDALGSCVFNLAILVVLDFLQRGESVYRRARVGHVLSAGFGVVLIGVVGLNVLLDRSGIGLGVGHVGSYTFVIVILYALAMRTVFSYEKEHRADYVEEIAERYPQLTLKRALLHYAIGAAFIVAAGVWLPFVAGTLADTMGWRTTFVGTLLVAAVTSLPELAVTVSAFRLGALDMAIANLLGSNLFDMAIVAVDDILYTKGPILSHVSPIHAVSALSAMIMTGIAIVGLLYRPRKRLFGAIGWISFGLFVMYLINSYVLYVHYE</sequence>
<dbReference type="InterPro" id="IPR004481">
    <property type="entry name" value="K/Na/Ca-exchanger"/>
</dbReference>
<evidence type="ECO:0000259" key="6">
    <source>
        <dbReference type="Pfam" id="PF01699"/>
    </source>
</evidence>
<comment type="subcellular location">
    <subcellularLocation>
        <location evidence="1">Membrane</location>
        <topology evidence="1">Multi-pass membrane protein</topology>
    </subcellularLocation>
</comment>
<dbReference type="EMBL" id="CP011568">
    <property type="protein sequence ID" value="AKJ66884.1"/>
    <property type="molecule type" value="Genomic_DNA"/>
</dbReference>
<dbReference type="GO" id="GO:0005886">
    <property type="term" value="C:plasma membrane"/>
    <property type="evidence" value="ECO:0007669"/>
    <property type="project" value="TreeGrafter"/>
</dbReference>
<feature type="transmembrane region" description="Helical" evidence="5">
    <location>
        <begin position="211"/>
        <end position="234"/>
    </location>
</feature>
<feature type="transmembrane region" description="Helical" evidence="5">
    <location>
        <begin position="246"/>
        <end position="264"/>
    </location>
</feature>
<keyword evidence="3 5" id="KW-1133">Transmembrane helix</keyword>
<feature type="transmembrane region" description="Helical" evidence="5">
    <location>
        <begin position="98"/>
        <end position="120"/>
    </location>
</feature>
<dbReference type="GO" id="GO:0006874">
    <property type="term" value="P:intracellular calcium ion homeostasis"/>
    <property type="evidence" value="ECO:0007669"/>
    <property type="project" value="TreeGrafter"/>
</dbReference>
<evidence type="ECO:0000313" key="7">
    <source>
        <dbReference type="EMBL" id="AKJ66884.1"/>
    </source>
</evidence>
<evidence type="ECO:0000256" key="1">
    <source>
        <dbReference type="ARBA" id="ARBA00004141"/>
    </source>
</evidence>
<feature type="transmembrane region" description="Helical" evidence="5">
    <location>
        <begin position="69"/>
        <end position="86"/>
    </location>
</feature>
<dbReference type="GO" id="GO:0008273">
    <property type="term" value="F:calcium, potassium:sodium antiporter activity"/>
    <property type="evidence" value="ECO:0007669"/>
    <property type="project" value="TreeGrafter"/>
</dbReference>
<evidence type="ECO:0000313" key="8">
    <source>
        <dbReference type="Proteomes" id="UP000036700"/>
    </source>
</evidence>
<dbReference type="GO" id="GO:0005262">
    <property type="term" value="F:calcium channel activity"/>
    <property type="evidence" value="ECO:0007669"/>
    <property type="project" value="TreeGrafter"/>
</dbReference>
<dbReference type="InterPro" id="IPR004837">
    <property type="entry name" value="NaCa_Exmemb"/>
</dbReference>
<dbReference type="Pfam" id="PF01699">
    <property type="entry name" value="Na_Ca_ex"/>
    <property type="match status" value="2"/>
</dbReference>
<name>A0A0G3ELP9_9BURK</name>
<dbReference type="OrthoDB" id="9794225at2"/>
<evidence type="ECO:0000256" key="4">
    <source>
        <dbReference type="ARBA" id="ARBA00023136"/>
    </source>
</evidence>
<feature type="transmembrane region" description="Helical" evidence="5">
    <location>
        <begin position="132"/>
        <end position="151"/>
    </location>
</feature>
<dbReference type="Gene3D" id="1.20.1420.30">
    <property type="entry name" value="NCX, central ion-binding region"/>
    <property type="match status" value="1"/>
</dbReference>
<dbReference type="PATRIC" id="fig|445709.3.peg.47"/>
<evidence type="ECO:0000256" key="2">
    <source>
        <dbReference type="ARBA" id="ARBA00022692"/>
    </source>
</evidence>
<dbReference type="InterPro" id="IPR044880">
    <property type="entry name" value="NCX_ion-bd_dom_sf"/>
</dbReference>
<protein>
    <submittedName>
        <fullName evidence="7">Cation transporter</fullName>
    </submittedName>
</protein>
<proteinExistence type="predicted"/>
<reference evidence="8" key="1">
    <citation type="submission" date="2015-06" db="EMBL/GenBank/DDBJ databases">
        <authorList>
            <person name="Lim Y.L."/>
            <person name="Ee R."/>
            <person name="Yong D."/>
            <person name="How K.Y."/>
            <person name="Yin W.F."/>
            <person name="Chan K.G."/>
        </authorList>
    </citation>
    <scope>NUCLEOTIDE SEQUENCE [LARGE SCALE GENOMIC DNA]</scope>
    <source>
        <strain evidence="8">DSM 25325</strain>
    </source>
</reference>
<dbReference type="PANTHER" id="PTHR10846:SF8">
    <property type="entry name" value="INNER MEMBRANE PROTEIN YRBG"/>
    <property type="match status" value="1"/>
</dbReference>
<dbReference type="KEGG" id="ptx:ABW99_00185"/>
<accession>A0A0G3ELP9</accession>
<evidence type="ECO:0000256" key="5">
    <source>
        <dbReference type="SAM" id="Phobius"/>
    </source>
</evidence>
<dbReference type="PANTHER" id="PTHR10846">
    <property type="entry name" value="SODIUM/POTASSIUM/CALCIUM EXCHANGER"/>
    <property type="match status" value="1"/>
</dbReference>
<dbReference type="Proteomes" id="UP000036700">
    <property type="component" value="Chromosome"/>
</dbReference>
<feature type="transmembrane region" description="Helical" evidence="5">
    <location>
        <begin position="276"/>
        <end position="297"/>
    </location>
</feature>
<evidence type="ECO:0000256" key="3">
    <source>
        <dbReference type="ARBA" id="ARBA00022989"/>
    </source>
</evidence>
<dbReference type="AlphaFoldDB" id="A0A0G3ELP9"/>
<feature type="domain" description="Sodium/calcium exchanger membrane region" evidence="6">
    <location>
        <begin position="3"/>
        <end position="143"/>
    </location>
</feature>
<feature type="transmembrane region" description="Helical" evidence="5">
    <location>
        <begin position="304"/>
        <end position="326"/>
    </location>
</feature>
<organism evidence="7 8">
    <name type="scientific">Pandoraea thiooxydans</name>
    <dbReference type="NCBI Taxonomy" id="445709"/>
    <lineage>
        <taxon>Bacteria</taxon>
        <taxon>Pseudomonadati</taxon>
        <taxon>Pseudomonadota</taxon>
        <taxon>Betaproteobacteria</taxon>
        <taxon>Burkholderiales</taxon>
        <taxon>Burkholderiaceae</taxon>
        <taxon>Pandoraea</taxon>
    </lineage>
</organism>
<feature type="domain" description="Sodium/calcium exchanger membrane region" evidence="6">
    <location>
        <begin position="182"/>
        <end position="323"/>
    </location>
</feature>
<feature type="transmembrane region" description="Helical" evidence="5">
    <location>
        <begin position="178"/>
        <end position="199"/>
    </location>
</feature>
<keyword evidence="4 5" id="KW-0472">Membrane</keyword>